<proteinExistence type="predicted"/>
<sequence length="48" mass="5591">MIGLYTLMKLKLSTCLRCNSEWLCQVWGPEVISYYNSETHSVCIKYGK</sequence>
<dbReference type="AlphaFoldDB" id="A0A0E9Q3Z4"/>
<organism evidence="1">
    <name type="scientific">Anguilla anguilla</name>
    <name type="common">European freshwater eel</name>
    <name type="synonym">Muraena anguilla</name>
    <dbReference type="NCBI Taxonomy" id="7936"/>
    <lineage>
        <taxon>Eukaryota</taxon>
        <taxon>Metazoa</taxon>
        <taxon>Chordata</taxon>
        <taxon>Craniata</taxon>
        <taxon>Vertebrata</taxon>
        <taxon>Euteleostomi</taxon>
        <taxon>Actinopterygii</taxon>
        <taxon>Neopterygii</taxon>
        <taxon>Teleostei</taxon>
        <taxon>Anguilliformes</taxon>
        <taxon>Anguillidae</taxon>
        <taxon>Anguilla</taxon>
    </lineage>
</organism>
<protein>
    <submittedName>
        <fullName evidence="1">Uncharacterized protein</fullName>
    </submittedName>
</protein>
<reference evidence="1" key="1">
    <citation type="submission" date="2014-11" db="EMBL/GenBank/DDBJ databases">
        <authorList>
            <person name="Amaro Gonzalez C."/>
        </authorList>
    </citation>
    <scope>NUCLEOTIDE SEQUENCE</scope>
</reference>
<dbReference type="EMBL" id="GBXM01097113">
    <property type="protein sequence ID" value="JAH11464.1"/>
    <property type="molecule type" value="Transcribed_RNA"/>
</dbReference>
<name>A0A0E9Q3Z4_ANGAN</name>
<accession>A0A0E9Q3Z4</accession>
<reference evidence="1" key="2">
    <citation type="journal article" date="2015" name="Fish Shellfish Immunol.">
        <title>Early steps in the European eel (Anguilla anguilla)-Vibrio vulnificus interaction in the gills: Role of the RtxA13 toxin.</title>
        <authorList>
            <person name="Callol A."/>
            <person name="Pajuelo D."/>
            <person name="Ebbesson L."/>
            <person name="Teles M."/>
            <person name="MacKenzie S."/>
            <person name="Amaro C."/>
        </authorList>
    </citation>
    <scope>NUCLEOTIDE SEQUENCE</scope>
</reference>
<evidence type="ECO:0000313" key="1">
    <source>
        <dbReference type="EMBL" id="JAH11464.1"/>
    </source>
</evidence>